<protein>
    <submittedName>
        <fullName evidence="1">Uncharacterized protein</fullName>
    </submittedName>
</protein>
<evidence type="ECO:0000313" key="1">
    <source>
        <dbReference type="EMBL" id="GAH65259.1"/>
    </source>
</evidence>
<gene>
    <name evidence="1" type="ORF">S03H2_40837</name>
</gene>
<name>X1IGK9_9ZZZZ</name>
<dbReference type="AlphaFoldDB" id="X1IGK9"/>
<feature type="non-terminal residue" evidence="1">
    <location>
        <position position="1"/>
    </location>
</feature>
<organism evidence="1">
    <name type="scientific">marine sediment metagenome</name>
    <dbReference type="NCBI Taxonomy" id="412755"/>
    <lineage>
        <taxon>unclassified sequences</taxon>
        <taxon>metagenomes</taxon>
        <taxon>ecological metagenomes</taxon>
    </lineage>
</organism>
<dbReference type="EMBL" id="BARU01025337">
    <property type="protein sequence ID" value="GAH65259.1"/>
    <property type="molecule type" value="Genomic_DNA"/>
</dbReference>
<comment type="caution">
    <text evidence="1">The sequence shown here is derived from an EMBL/GenBank/DDBJ whole genome shotgun (WGS) entry which is preliminary data.</text>
</comment>
<accession>X1IGK9</accession>
<proteinExistence type="predicted"/>
<reference evidence="1" key="1">
    <citation type="journal article" date="2014" name="Front. Microbiol.">
        <title>High frequency of phylogenetically diverse reductive dehalogenase-homologous genes in deep subseafloor sedimentary metagenomes.</title>
        <authorList>
            <person name="Kawai M."/>
            <person name="Futagami T."/>
            <person name="Toyoda A."/>
            <person name="Takaki Y."/>
            <person name="Nishi S."/>
            <person name="Hori S."/>
            <person name="Arai W."/>
            <person name="Tsubouchi T."/>
            <person name="Morono Y."/>
            <person name="Uchiyama I."/>
            <person name="Ito T."/>
            <person name="Fujiyama A."/>
            <person name="Inagaki F."/>
            <person name="Takami H."/>
        </authorList>
    </citation>
    <scope>NUCLEOTIDE SEQUENCE</scope>
    <source>
        <strain evidence="1">Expedition CK06-06</strain>
    </source>
</reference>
<sequence length="71" mass="8420">KKSCLDYAKERMGEILATHKVSLPLTPSQEEEIERILNEARQYYRKKGLISDKEWEVYEEKVLKSPDYPFA</sequence>